<keyword evidence="1" id="KW-0677">Repeat</keyword>
<dbReference type="SMART" id="SM00360">
    <property type="entry name" value="RRM"/>
    <property type="match status" value="2"/>
</dbReference>
<dbReference type="Pfam" id="PF00076">
    <property type="entry name" value="RRM_1"/>
    <property type="match status" value="2"/>
</dbReference>
<dbReference type="GO" id="GO:0005634">
    <property type="term" value="C:nucleus"/>
    <property type="evidence" value="ECO:0007669"/>
    <property type="project" value="TreeGrafter"/>
</dbReference>
<accession>A0A0E9NHI1</accession>
<evidence type="ECO:0000259" key="5">
    <source>
        <dbReference type="PROSITE" id="PS50102"/>
    </source>
</evidence>
<protein>
    <recommendedName>
        <fullName evidence="5">RRM domain-containing protein</fullName>
    </recommendedName>
</protein>
<dbReference type="InterPro" id="IPR012677">
    <property type="entry name" value="Nucleotide-bd_a/b_plait_sf"/>
</dbReference>
<dbReference type="STRING" id="698492.A0A0E9NHI1"/>
<feature type="compositionally biased region" description="Polar residues" evidence="4">
    <location>
        <begin position="273"/>
        <end position="300"/>
    </location>
</feature>
<reference evidence="6 7" key="1">
    <citation type="journal article" date="2011" name="J. Gen. Appl. Microbiol.">
        <title>Draft genome sequencing of the enigmatic yeast Saitoella complicata.</title>
        <authorList>
            <person name="Nishida H."/>
            <person name="Hamamoto M."/>
            <person name="Sugiyama J."/>
        </authorList>
    </citation>
    <scope>NUCLEOTIDE SEQUENCE [LARGE SCALE GENOMIC DNA]</scope>
    <source>
        <strain evidence="6 7">NRRL Y-17804</strain>
    </source>
</reference>
<comment type="caution">
    <text evidence="6">The sequence shown here is derived from an EMBL/GenBank/DDBJ whole genome shotgun (WGS) entry which is preliminary data.</text>
</comment>
<dbReference type="InterPro" id="IPR035979">
    <property type="entry name" value="RBD_domain_sf"/>
</dbReference>
<dbReference type="PROSITE" id="PS50102">
    <property type="entry name" value="RRM"/>
    <property type="match status" value="2"/>
</dbReference>
<dbReference type="AlphaFoldDB" id="A0A0E9NHI1"/>
<dbReference type="PANTHER" id="PTHR48025">
    <property type="entry name" value="OS02G0815200 PROTEIN"/>
    <property type="match status" value="1"/>
</dbReference>
<feature type="compositionally biased region" description="Basic and acidic residues" evidence="4">
    <location>
        <begin position="30"/>
        <end position="41"/>
    </location>
</feature>
<feature type="region of interest" description="Disordered" evidence="4">
    <location>
        <begin position="404"/>
        <end position="425"/>
    </location>
</feature>
<evidence type="ECO:0000313" key="6">
    <source>
        <dbReference type="EMBL" id="GAO49342.1"/>
    </source>
</evidence>
<feature type="compositionally biased region" description="Gly residues" evidence="4">
    <location>
        <begin position="416"/>
        <end position="425"/>
    </location>
</feature>
<gene>
    <name evidence="6" type="ORF">G7K_3493-t1</name>
</gene>
<feature type="region of interest" description="Disordered" evidence="4">
    <location>
        <begin position="228"/>
        <end position="365"/>
    </location>
</feature>
<evidence type="ECO:0000313" key="7">
    <source>
        <dbReference type="Proteomes" id="UP000033140"/>
    </source>
</evidence>
<dbReference type="Proteomes" id="UP000033140">
    <property type="component" value="Unassembled WGS sequence"/>
</dbReference>
<reference evidence="6 7" key="2">
    <citation type="journal article" date="2014" name="J. Gen. Appl. Microbiol.">
        <title>The early diverging ascomycetous budding yeast Saitoella complicata has three histone deacetylases belonging to the Clr6, Hos2, and Rpd3 lineages.</title>
        <authorList>
            <person name="Nishida H."/>
            <person name="Matsumoto T."/>
            <person name="Kondo S."/>
            <person name="Hamamoto M."/>
            <person name="Yoshikawa H."/>
        </authorList>
    </citation>
    <scope>NUCLEOTIDE SEQUENCE [LARGE SCALE GENOMIC DNA]</scope>
    <source>
        <strain evidence="6 7">NRRL Y-17804</strain>
    </source>
</reference>
<proteinExistence type="predicted"/>
<reference evidence="6 7" key="3">
    <citation type="journal article" date="2015" name="Genome Announc.">
        <title>Draft Genome Sequence of the Archiascomycetous Yeast Saitoella complicata.</title>
        <authorList>
            <person name="Yamauchi K."/>
            <person name="Kondo S."/>
            <person name="Hamamoto M."/>
            <person name="Takahashi Y."/>
            <person name="Ogura Y."/>
            <person name="Hayashi T."/>
            <person name="Nishida H."/>
        </authorList>
    </citation>
    <scope>NUCLEOTIDE SEQUENCE [LARGE SCALE GENOMIC DNA]</scope>
    <source>
        <strain evidence="6 7">NRRL Y-17804</strain>
    </source>
</reference>
<dbReference type="EMBL" id="BACD03000022">
    <property type="protein sequence ID" value="GAO49342.1"/>
    <property type="molecule type" value="Genomic_DNA"/>
</dbReference>
<dbReference type="PRINTS" id="PR00961">
    <property type="entry name" value="HUDSXLRNA"/>
</dbReference>
<dbReference type="InterPro" id="IPR050502">
    <property type="entry name" value="Euk_RNA-bind_prot"/>
</dbReference>
<evidence type="ECO:0000256" key="1">
    <source>
        <dbReference type="ARBA" id="ARBA00022737"/>
    </source>
</evidence>
<feature type="domain" description="RRM" evidence="5">
    <location>
        <begin position="730"/>
        <end position="808"/>
    </location>
</feature>
<feature type="compositionally biased region" description="Low complexity" evidence="4">
    <location>
        <begin position="244"/>
        <end position="272"/>
    </location>
</feature>
<name>A0A0E9NHI1_SAICN</name>
<sequence length="932" mass="99121">MSRMRRWPVDSYIGFVSTLAGLVASPGQLGREEGRGGDREGPTGALVVRNAPGSSCSRWCLRLARSRSMASASKPIIHVAQTQLTGFRQYTISKACKQKGDRFSHAIRPPLNPPRWSTAYNPALRRSLLLLSTYFTQTPKYPSTGLRSYRLPSNLLVVRLDSQSCRPILPCFRLQRELLVSFPASCILSTSSIVRYLWSSIHLLYNTYGLPSIPLDINMTDVITPPTSDTVASPAPVHTNTHRSSNSVSSLSSVKAKDGSSSSSTGSLGDSLNTPQRPASTNAIPITPSTPSFKSTSVPTDASMAQEATPEATEYGSSPAAASPRHPRAGFSTSHPGVHQPPPLAFINTNDPGPGPHGGAYYPSPGASPSFPTPFSPPVYTFAPSGPGTPMFPTPPMMPPQQFMGPPGPSPTLGPRGPGWKSGPGGRGGAVNAFNQSPIGGFGIPPVRKDSLPWYLVSNPNVPPGGRMNGGPPSPLMPGPPAGIQQRRPPNVPASVLIAPQVQGPGMNVGGRTLWTPPGAAMMQPPTPGSPQFPLSPQQQAAIQAAAAAYVASSNGGVRFMHATPGMMPQVPVSPSDASSHEQHAVKMPTPAQHARIAAALASPPPIPPPVVSFFATNPNGTPASAQTALEAALYNPSGGTNVYVRGLPPDITDDMLHTIVGKFGRVISSKAILDQNQNGMCKGFGFAMFDTEDEAINCIAGMMQVGYQVSFAKESFSTRLKNLSDPGSTNLYLSNLPADMHERDLEELFAPYQVISNRILRDTDNQSRGVGFARMADKESAEMIIEKFNGAQIPGSDLPLQVRYADSASQKRLKATTARRRIWRAREFNVLTGRASLSDLQELGLDPGTLATFGISVPTLGAAGQENPDSPLLPNGMYPPVFSPIHPPYHASHAYIQEPNDSGFETSLVEPAETKDDVEVDEVGRLIEKYL</sequence>
<evidence type="ECO:0000256" key="4">
    <source>
        <dbReference type="SAM" id="MobiDB-lite"/>
    </source>
</evidence>
<dbReference type="GO" id="GO:0003729">
    <property type="term" value="F:mRNA binding"/>
    <property type="evidence" value="ECO:0007669"/>
    <property type="project" value="TreeGrafter"/>
</dbReference>
<feature type="region of interest" description="Disordered" evidence="4">
    <location>
        <begin position="27"/>
        <end position="46"/>
    </location>
</feature>
<dbReference type="GO" id="GO:1990904">
    <property type="term" value="C:ribonucleoprotein complex"/>
    <property type="evidence" value="ECO:0007669"/>
    <property type="project" value="InterPro"/>
</dbReference>
<keyword evidence="7" id="KW-1185">Reference proteome</keyword>
<keyword evidence="2 3" id="KW-0694">RNA-binding</keyword>
<dbReference type="InterPro" id="IPR002343">
    <property type="entry name" value="Hud_Sxl_RNA"/>
</dbReference>
<organism evidence="6 7">
    <name type="scientific">Saitoella complicata (strain BCRC 22490 / CBS 7301 / JCM 7358 / NBRC 10748 / NRRL Y-17804)</name>
    <dbReference type="NCBI Taxonomy" id="698492"/>
    <lineage>
        <taxon>Eukaryota</taxon>
        <taxon>Fungi</taxon>
        <taxon>Dikarya</taxon>
        <taxon>Ascomycota</taxon>
        <taxon>Taphrinomycotina</taxon>
        <taxon>Taphrinomycotina incertae sedis</taxon>
        <taxon>Saitoella</taxon>
    </lineage>
</organism>
<evidence type="ECO:0000256" key="3">
    <source>
        <dbReference type="PROSITE-ProRule" id="PRU00176"/>
    </source>
</evidence>
<feature type="domain" description="RRM" evidence="5">
    <location>
        <begin position="641"/>
        <end position="715"/>
    </location>
</feature>
<dbReference type="InterPro" id="IPR000504">
    <property type="entry name" value="RRM_dom"/>
</dbReference>
<dbReference type="PANTHER" id="PTHR48025:SF1">
    <property type="entry name" value="RRM DOMAIN-CONTAINING PROTEIN"/>
    <property type="match status" value="1"/>
</dbReference>
<dbReference type="Gene3D" id="3.30.70.330">
    <property type="match status" value="2"/>
</dbReference>
<evidence type="ECO:0000256" key="2">
    <source>
        <dbReference type="ARBA" id="ARBA00022884"/>
    </source>
</evidence>
<dbReference type="SUPFAM" id="SSF54928">
    <property type="entry name" value="RNA-binding domain, RBD"/>
    <property type="match status" value="2"/>
</dbReference>